<dbReference type="EMBL" id="JACXLD010000020">
    <property type="protein sequence ID" value="MBD2860271.1"/>
    <property type="molecule type" value="Genomic_DNA"/>
</dbReference>
<name>A0A927C5S2_9GAMM</name>
<evidence type="ECO:0000313" key="1">
    <source>
        <dbReference type="EMBL" id="MBD2860271.1"/>
    </source>
</evidence>
<gene>
    <name evidence="1" type="ORF">IB286_14840</name>
</gene>
<keyword evidence="2" id="KW-1185">Reference proteome</keyword>
<proteinExistence type="predicted"/>
<evidence type="ECO:0000313" key="2">
    <source>
        <dbReference type="Proteomes" id="UP000610558"/>
    </source>
</evidence>
<sequence length="52" mass="5667">MQDMKDRTTIGAYGLAIWEDTDANGYDAKAFFQEAGIVEVAGNDPLVRLTTS</sequence>
<dbReference type="RefSeq" id="WP_190766901.1">
    <property type="nucleotide sequence ID" value="NZ_JACXLD010000020.1"/>
</dbReference>
<organism evidence="1 2">
    <name type="scientific">Spongiibacter pelagi</name>
    <dbReference type="NCBI Taxonomy" id="2760804"/>
    <lineage>
        <taxon>Bacteria</taxon>
        <taxon>Pseudomonadati</taxon>
        <taxon>Pseudomonadota</taxon>
        <taxon>Gammaproteobacteria</taxon>
        <taxon>Cellvibrionales</taxon>
        <taxon>Spongiibacteraceae</taxon>
        <taxon>Spongiibacter</taxon>
    </lineage>
</organism>
<reference evidence="1" key="1">
    <citation type="submission" date="2020-09" db="EMBL/GenBank/DDBJ databases">
        <authorList>
            <person name="Yoon J.-W."/>
        </authorList>
    </citation>
    <scope>NUCLEOTIDE SEQUENCE</scope>
    <source>
        <strain evidence="1">KMU-158</strain>
    </source>
</reference>
<dbReference type="Proteomes" id="UP000610558">
    <property type="component" value="Unassembled WGS sequence"/>
</dbReference>
<protein>
    <submittedName>
        <fullName evidence="1">Uncharacterized protein</fullName>
    </submittedName>
</protein>
<dbReference type="AlphaFoldDB" id="A0A927C5S2"/>
<comment type="caution">
    <text evidence="1">The sequence shown here is derived from an EMBL/GenBank/DDBJ whole genome shotgun (WGS) entry which is preliminary data.</text>
</comment>
<accession>A0A927C5S2</accession>